<gene>
    <name evidence="1" type="ORF">FOZ60_016748</name>
</gene>
<evidence type="ECO:0000313" key="1">
    <source>
        <dbReference type="EMBL" id="KAF4678428.1"/>
    </source>
</evidence>
<name>A0A7J6N3C2_PEROL</name>
<dbReference type="EMBL" id="JABANP010000901">
    <property type="protein sequence ID" value="KAF4678428.1"/>
    <property type="molecule type" value="Genomic_DNA"/>
</dbReference>
<proteinExistence type="predicted"/>
<protein>
    <submittedName>
        <fullName evidence="1">Uncharacterized protein</fullName>
    </submittedName>
</protein>
<sequence length="181" mass="19691">MRRHLLVFSPESCSNLLYGVRGVSLSPIGVPELKLLCTKPSVVVQRHYSKHHSLEMHFFVNLLVVSLVAADNACSAADKAAMAGKYFAGFLWHCSESAVLFPKQLIPPCLEKGCSLSKGCAECFGDFGQCGLSCATQCLNNPSGDDCSTCMNNHNCNEPLLKCTGLDNLFPPPTQKYQQCK</sequence>
<dbReference type="AlphaFoldDB" id="A0A7J6N3C2"/>
<reference evidence="1 2" key="1">
    <citation type="submission" date="2020-04" db="EMBL/GenBank/DDBJ databases">
        <title>Perkinsus olseni comparative genomics.</title>
        <authorList>
            <person name="Bogema D.R."/>
        </authorList>
    </citation>
    <scope>NUCLEOTIDE SEQUENCE [LARGE SCALE GENOMIC DNA]</scope>
    <source>
        <strain evidence="1">00978-12</strain>
    </source>
</reference>
<organism evidence="1 2">
    <name type="scientific">Perkinsus olseni</name>
    <name type="common">Perkinsus atlanticus</name>
    <dbReference type="NCBI Taxonomy" id="32597"/>
    <lineage>
        <taxon>Eukaryota</taxon>
        <taxon>Sar</taxon>
        <taxon>Alveolata</taxon>
        <taxon>Perkinsozoa</taxon>
        <taxon>Perkinsea</taxon>
        <taxon>Perkinsida</taxon>
        <taxon>Perkinsidae</taxon>
        <taxon>Perkinsus</taxon>
    </lineage>
</organism>
<evidence type="ECO:0000313" key="2">
    <source>
        <dbReference type="Proteomes" id="UP000541610"/>
    </source>
</evidence>
<dbReference type="Proteomes" id="UP000541610">
    <property type="component" value="Unassembled WGS sequence"/>
</dbReference>
<comment type="caution">
    <text evidence="1">The sequence shown here is derived from an EMBL/GenBank/DDBJ whole genome shotgun (WGS) entry which is preliminary data.</text>
</comment>
<accession>A0A7J6N3C2</accession>